<dbReference type="RefSeq" id="WP_186839875.1">
    <property type="nucleotide sequence ID" value="NZ_JACOOZ010000001.1"/>
</dbReference>
<proteinExistence type="predicted"/>
<organism evidence="1 2">
    <name type="scientific">Eubacterium segne</name>
    <dbReference type="NCBI Taxonomy" id="2763045"/>
    <lineage>
        <taxon>Bacteria</taxon>
        <taxon>Bacillati</taxon>
        <taxon>Bacillota</taxon>
        <taxon>Clostridia</taxon>
        <taxon>Eubacteriales</taxon>
        <taxon>Eubacteriaceae</taxon>
        <taxon>Eubacterium</taxon>
    </lineage>
</organism>
<name>A0ABR7F0G5_9FIRM</name>
<evidence type="ECO:0000313" key="1">
    <source>
        <dbReference type="EMBL" id="MBC5666732.1"/>
    </source>
</evidence>
<comment type="caution">
    <text evidence="1">The sequence shown here is derived from an EMBL/GenBank/DDBJ whole genome shotgun (WGS) entry which is preliminary data.</text>
</comment>
<evidence type="ECO:0000313" key="2">
    <source>
        <dbReference type="Proteomes" id="UP000597877"/>
    </source>
</evidence>
<reference evidence="1 2" key="1">
    <citation type="submission" date="2020-08" db="EMBL/GenBank/DDBJ databases">
        <title>Genome public.</title>
        <authorList>
            <person name="Liu C."/>
            <person name="Sun Q."/>
        </authorList>
    </citation>
    <scope>NUCLEOTIDE SEQUENCE [LARGE SCALE GENOMIC DNA]</scope>
    <source>
        <strain evidence="1 2">BX4</strain>
    </source>
</reference>
<dbReference type="EMBL" id="JACOOZ010000001">
    <property type="protein sequence ID" value="MBC5666732.1"/>
    <property type="molecule type" value="Genomic_DNA"/>
</dbReference>
<sequence>MKFSYALLTKLNNVKLNPTHIELLIYLVRHQDNSTGKVLGVHHSDVTAATGMVRQSFYSAMKYLKEQEIIKYERHDEGAYYTVKILDNAFPSKQSFKKGYVNLQKEVFNSKEYNELKSNEKYLVLQLCKRTNISHGSYIIDVKKLYSNLTREFNVTKRVVRKYLHSMRKFFSIGIKNGKYYITYLHTKFKKLVDKPERLIRDESYINEIVHKLKIRNTNKEEITETAELIHQYENQATKRNTDIRKLITEYIRETVEGTLQRKRRLNFKLLNKLLHKTLYENPEPNQKAGKEHHDIRKIEQMLLDYQYNRI</sequence>
<gene>
    <name evidence="1" type="ORF">H8S00_01810</name>
</gene>
<accession>A0ABR7F0G5</accession>
<protein>
    <recommendedName>
        <fullName evidence="3">Replication protein</fullName>
    </recommendedName>
</protein>
<dbReference type="Proteomes" id="UP000597877">
    <property type="component" value="Unassembled WGS sequence"/>
</dbReference>
<keyword evidence="2" id="KW-1185">Reference proteome</keyword>
<evidence type="ECO:0008006" key="3">
    <source>
        <dbReference type="Google" id="ProtNLM"/>
    </source>
</evidence>